<protein>
    <submittedName>
        <fullName evidence="1">Uncharacterized protein</fullName>
    </submittedName>
</protein>
<evidence type="ECO:0000313" key="1">
    <source>
        <dbReference type="EMBL" id="MEE3718260.1"/>
    </source>
</evidence>
<dbReference type="EMBL" id="JAZBJZ010000070">
    <property type="protein sequence ID" value="MEE3718260.1"/>
    <property type="molecule type" value="Genomic_DNA"/>
</dbReference>
<organism evidence="1 2">
    <name type="scientific">Tumidithrix elongata BACA0141</name>
    <dbReference type="NCBI Taxonomy" id="2716417"/>
    <lineage>
        <taxon>Bacteria</taxon>
        <taxon>Bacillati</taxon>
        <taxon>Cyanobacteriota</taxon>
        <taxon>Cyanophyceae</taxon>
        <taxon>Pseudanabaenales</taxon>
        <taxon>Pseudanabaenaceae</taxon>
        <taxon>Tumidithrix</taxon>
        <taxon>Tumidithrix elongata</taxon>
    </lineage>
</organism>
<proteinExistence type="predicted"/>
<dbReference type="RefSeq" id="WP_330484693.1">
    <property type="nucleotide sequence ID" value="NZ_JAZBJZ010000070.1"/>
</dbReference>
<name>A0AAW9Q4T7_9CYAN</name>
<evidence type="ECO:0000313" key="2">
    <source>
        <dbReference type="Proteomes" id="UP001333818"/>
    </source>
</evidence>
<accession>A0AAW9Q4T7</accession>
<sequence>MKYLTSIGLAMFVSATALVGYGWQIGNIRGGMEAIAAEPSEVQAETQKLIGQWEINLAGDDSNKRILIFLPNGKLYFVDPRQKTAIAGEYQVSSNNGQIYLDVMQGSIGSRVTFSINDRGQLVIPQIQIPCGLQYTNGGVMGTLFMPNTLFLTQISKEGKLPSDIEIVSFAYQTNRVAQSEARTYVSWMNKGAQAFL</sequence>
<reference evidence="1" key="1">
    <citation type="submission" date="2024-01" db="EMBL/GenBank/DDBJ databases">
        <title>Bank of Algae and Cyanobacteria of the Azores (BACA) strain genomes.</title>
        <authorList>
            <person name="Luz R."/>
            <person name="Cordeiro R."/>
            <person name="Fonseca A."/>
            <person name="Goncalves V."/>
        </authorList>
    </citation>
    <scope>NUCLEOTIDE SEQUENCE</scope>
    <source>
        <strain evidence="1">BACA0141</strain>
    </source>
</reference>
<comment type="caution">
    <text evidence="1">The sequence shown here is derived from an EMBL/GenBank/DDBJ whole genome shotgun (WGS) entry which is preliminary data.</text>
</comment>
<dbReference type="Proteomes" id="UP001333818">
    <property type="component" value="Unassembled WGS sequence"/>
</dbReference>
<keyword evidence="2" id="KW-1185">Reference proteome</keyword>
<dbReference type="AlphaFoldDB" id="A0AAW9Q4T7"/>
<gene>
    <name evidence="1" type="ORF">V2H45_16090</name>
</gene>